<comment type="caution">
    <text evidence="2">The sequence shown here is derived from an EMBL/GenBank/DDBJ whole genome shotgun (WGS) entry which is preliminary data.</text>
</comment>
<reference evidence="2 3" key="1">
    <citation type="submission" date="2024-08" db="EMBL/GenBank/DDBJ databases">
        <title>Genome mining of Saccharopolyspora cebuensis PGLac3 from Nigerian medicinal plant.</title>
        <authorList>
            <person name="Ezeobiora C.E."/>
            <person name="Igbokwe N.H."/>
            <person name="Amin D.H."/>
            <person name="Mendie U.E."/>
        </authorList>
    </citation>
    <scope>NUCLEOTIDE SEQUENCE [LARGE SCALE GENOMIC DNA]</scope>
    <source>
        <strain evidence="2 3">PGLac3</strain>
    </source>
</reference>
<feature type="region of interest" description="Disordered" evidence="1">
    <location>
        <begin position="87"/>
        <end position="118"/>
    </location>
</feature>
<evidence type="ECO:0000256" key="1">
    <source>
        <dbReference type="SAM" id="MobiDB-lite"/>
    </source>
</evidence>
<evidence type="ECO:0000313" key="2">
    <source>
        <dbReference type="EMBL" id="MEY8039968.1"/>
    </source>
</evidence>
<sequence>MHSVDDGLRALVARGYRFLQLSDREDRICAVIGTYGWAEYYDRIQINDEHDAVATRAVLDSAVEAEEVVWSSSGDAVTAINALLDLPEPGEPGAPGRTGRARSGLWLPTGGPGAVGAG</sequence>
<dbReference type="RefSeq" id="WP_345363153.1">
    <property type="nucleotide sequence ID" value="NZ_BAABII010000009.1"/>
</dbReference>
<accession>A0ABV4CHK4</accession>
<protein>
    <submittedName>
        <fullName evidence="2">Uncharacterized protein</fullName>
    </submittedName>
</protein>
<keyword evidence="3" id="KW-1185">Reference proteome</keyword>
<dbReference type="Proteomes" id="UP001564626">
    <property type="component" value="Unassembled WGS sequence"/>
</dbReference>
<evidence type="ECO:0000313" key="3">
    <source>
        <dbReference type="Proteomes" id="UP001564626"/>
    </source>
</evidence>
<proteinExistence type="predicted"/>
<dbReference type="EMBL" id="JBGEHV010000016">
    <property type="protein sequence ID" value="MEY8039968.1"/>
    <property type="molecule type" value="Genomic_DNA"/>
</dbReference>
<name>A0ABV4CHK4_9PSEU</name>
<organism evidence="2 3">
    <name type="scientific">Saccharopolyspora cebuensis</name>
    <dbReference type="NCBI Taxonomy" id="418759"/>
    <lineage>
        <taxon>Bacteria</taxon>
        <taxon>Bacillati</taxon>
        <taxon>Actinomycetota</taxon>
        <taxon>Actinomycetes</taxon>
        <taxon>Pseudonocardiales</taxon>
        <taxon>Pseudonocardiaceae</taxon>
        <taxon>Saccharopolyspora</taxon>
    </lineage>
</organism>
<gene>
    <name evidence="2" type="ORF">AB8O55_11225</name>
</gene>